<name>A0ABP9RGL4_9PSEU</name>
<dbReference type="RefSeq" id="WP_185065831.1">
    <property type="nucleotide sequence ID" value="NZ_BAABJP010000068.1"/>
</dbReference>
<feature type="transmembrane region" description="Helical" evidence="6">
    <location>
        <begin position="28"/>
        <end position="47"/>
    </location>
</feature>
<gene>
    <name evidence="8" type="ORF">GCM10023321_85340</name>
</gene>
<proteinExistence type="predicted"/>
<accession>A0ABP9RGL4</accession>
<keyword evidence="2 6" id="KW-0812">Transmembrane</keyword>
<evidence type="ECO:0000256" key="2">
    <source>
        <dbReference type="ARBA" id="ARBA00022692"/>
    </source>
</evidence>
<dbReference type="EMBL" id="BAABJP010000068">
    <property type="protein sequence ID" value="GAA5176581.1"/>
    <property type="molecule type" value="Genomic_DNA"/>
</dbReference>
<dbReference type="Gene3D" id="1.20.120.350">
    <property type="entry name" value="Voltage-gated potassium channels. Chain C"/>
    <property type="match status" value="1"/>
</dbReference>
<evidence type="ECO:0000256" key="4">
    <source>
        <dbReference type="ARBA" id="ARBA00023136"/>
    </source>
</evidence>
<evidence type="ECO:0000256" key="1">
    <source>
        <dbReference type="ARBA" id="ARBA00004141"/>
    </source>
</evidence>
<comment type="subcellular location">
    <subcellularLocation>
        <location evidence="1">Membrane</location>
        <topology evidence="1">Multi-pass membrane protein</topology>
    </subcellularLocation>
</comment>
<dbReference type="Pfam" id="PF00520">
    <property type="entry name" value="Ion_trans"/>
    <property type="match status" value="1"/>
</dbReference>
<feature type="region of interest" description="Disordered" evidence="5">
    <location>
        <begin position="256"/>
        <end position="286"/>
    </location>
</feature>
<sequence>MATTRDPSGWSPQLNSGVLPGNVRADDWVMLALAVISVGLLGFMVLSPPDPRVGLWIFVADCAVSAVFAIDFLRRWRKVGWRRNFLKRNWYEMVAVLPAAHPAIAPHHFVATVLLLVRVGRAIDRAIGEQFFYRMVDRFSEPIVQAIKRPITLAVLDEVVKVLETGNYPDNLAKSLDENRDELRAIIREKITADEQLGLLRRVPFHGEIVQAVIDTAFRVVLEVLHDPRIDDFFASVVRDNREQIRRAVALGLNDPESGQDERLLPTRMQRTAADEFEQLHPPPRQ</sequence>
<evidence type="ECO:0000256" key="5">
    <source>
        <dbReference type="SAM" id="MobiDB-lite"/>
    </source>
</evidence>
<evidence type="ECO:0000313" key="8">
    <source>
        <dbReference type="EMBL" id="GAA5176581.1"/>
    </source>
</evidence>
<comment type="caution">
    <text evidence="8">The sequence shown here is derived from an EMBL/GenBank/DDBJ whole genome shotgun (WGS) entry which is preliminary data.</text>
</comment>
<evidence type="ECO:0000256" key="6">
    <source>
        <dbReference type="SAM" id="Phobius"/>
    </source>
</evidence>
<reference evidence="9" key="1">
    <citation type="journal article" date="2019" name="Int. J. Syst. Evol. Microbiol.">
        <title>The Global Catalogue of Microorganisms (GCM) 10K type strain sequencing project: providing services to taxonomists for standard genome sequencing and annotation.</title>
        <authorList>
            <consortium name="The Broad Institute Genomics Platform"/>
            <consortium name="The Broad Institute Genome Sequencing Center for Infectious Disease"/>
            <person name="Wu L."/>
            <person name="Ma J."/>
        </authorList>
    </citation>
    <scope>NUCLEOTIDE SEQUENCE [LARGE SCALE GENOMIC DNA]</scope>
    <source>
        <strain evidence="9">JCM 18303</strain>
    </source>
</reference>
<dbReference type="SUPFAM" id="SSF81324">
    <property type="entry name" value="Voltage-gated potassium channels"/>
    <property type="match status" value="1"/>
</dbReference>
<organism evidence="8 9">
    <name type="scientific">Pseudonocardia eucalypti</name>
    <dbReference type="NCBI Taxonomy" id="648755"/>
    <lineage>
        <taxon>Bacteria</taxon>
        <taxon>Bacillati</taxon>
        <taxon>Actinomycetota</taxon>
        <taxon>Actinomycetes</taxon>
        <taxon>Pseudonocardiales</taxon>
        <taxon>Pseudonocardiaceae</taxon>
        <taxon>Pseudonocardia</taxon>
    </lineage>
</organism>
<feature type="domain" description="Ion transport" evidence="7">
    <location>
        <begin position="27"/>
        <end position="123"/>
    </location>
</feature>
<feature type="transmembrane region" description="Helical" evidence="6">
    <location>
        <begin position="53"/>
        <end position="73"/>
    </location>
</feature>
<keyword evidence="4 6" id="KW-0472">Membrane</keyword>
<evidence type="ECO:0000256" key="3">
    <source>
        <dbReference type="ARBA" id="ARBA00022989"/>
    </source>
</evidence>
<dbReference type="InterPro" id="IPR027359">
    <property type="entry name" value="Volt_channel_dom_sf"/>
</dbReference>
<dbReference type="InterPro" id="IPR005821">
    <property type="entry name" value="Ion_trans_dom"/>
</dbReference>
<evidence type="ECO:0000313" key="9">
    <source>
        <dbReference type="Proteomes" id="UP001428817"/>
    </source>
</evidence>
<protein>
    <recommendedName>
        <fullName evidence="7">Ion transport domain-containing protein</fullName>
    </recommendedName>
</protein>
<keyword evidence="9" id="KW-1185">Reference proteome</keyword>
<keyword evidence="3 6" id="KW-1133">Transmembrane helix</keyword>
<dbReference type="Proteomes" id="UP001428817">
    <property type="component" value="Unassembled WGS sequence"/>
</dbReference>
<evidence type="ECO:0000259" key="7">
    <source>
        <dbReference type="Pfam" id="PF00520"/>
    </source>
</evidence>